<feature type="transmembrane region" description="Helical" evidence="2">
    <location>
        <begin position="108"/>
        <end position="129"/>
    </location>
</feature>
<feature type="transmembrane region" description="Helical" evidence="2">
    <location>
        <begin position="183"/>
        <end position="204"/>
    </location>
</feature>
<accession>A0A8K1FIL9</accession>
<keyword evidence="2" id="KW-1133">Transmembrane helix</keyword>
<proteinExistence type="predicted"/>
<reference evidence="3" key="1">
    <citation type="submission" date="2019-03" db="EMBL/GenBank/DDBJ databases">
        <title>Long read genome sequence of the mycoparasitic Pythium oligandrum ATCC 38472 isolated from sugarbeet rhizosphere.</title>
        <authorList>
            <person name="Gaulin E."/>
        </authorList>
    </citation>
    <scope>NUCLEOTIDE SEQUENCE</scope>
    <source>
        <strain evidence="3">ATCC 38472_TT</strain>
    </source>
</reference>
<organism evidence="3 4">
    <name type="scientific">Pythium oligandrum</name>
    <name type="common">Mycoparasitic fungus</name>
    <dbReference type="NCBI Taxonomy" id="41045"/>
    <lineage>
        <taxon>Eukaryota</taxon>
        <taxon>Sar</taxon>
        <taxon>Stramenopiles</taxon>
        <taxon>Oomycota</taxon>
        <taxon>Peronosporomycetes</taxon>
        <taxon>Pythiales</taxon>
        <taxon>Pythiaceae</taxon>
        <taxon>Pythium</taxon>
    </lineage>
</organism>
<sequence>MTWLEEIYIRRRLLSANGEDDDAAQDLQPKRTTSFGARFKNKKKPGAPASGNVLALRIALEREKTKYWARILLLFPLVPVCAALTTIVFGGVIINVATDKCNTKLMTFLQGAVVLSYVLVLFYAYCWMGPWSIKRLRTVRFFYIFYGLVCVVWWGIFGTLQAATATNSGFQSCLSMSPALYIMSQYEVAIFWILFLLWIGYVGMEMTAKKREEKQAARRDKRREELQAKIKAQAESQEQVLQAAQDEARRLEEEQKRKFAEEQDDLFRESDGEDQPNNQVDDDPDIFYADDHMPEDVEPHNEEDEDEEEVILPSSKQAM</sequence>
<feature type="region of interest" description="Disordered" evidence="1">
    <location>
        <begin position="237"/>
        <end position="319"/>
    </location>
</feature>
<dbReference type="OrthoDB" id="78310at2759"/>
<dbReference type="AlphaFoldDB" id="A0A8K1FIL9"/>
<gene>
    <name evidence="3" type="ORF">Poli38472_009712</name>
</gene>
<dbReference type="EMBL" id="SPLM01000074">
    <property type="protein sequence ID" value="TMW62219.1"/>
    <property type="molecule type" value="Genomic_DNA"/>
</dbReference>
<keyword evidence="2" id="KW-0472">Membrane</keyword>
<evidence type="ECO:0000313" key="3">
    <source>
        <dbReference type="EMBL" id="TMW62219.1"/>
    </source>
</evidence>
<feature type="transmembrane region" description="Helical" evidence="2">
    <location>
        <begin position="141"/>
        <end position="163"/>
    </location>
</feature>
<feature type="transmembrane region" description="Helical" evidence="2">
    <location>
        <begin position="71"/>
        <end position="96"/>
    </location>
</feature>
<evidence type="ECO:0000313" key="4">
    <source>
        <dbReference type="Proteomes" id="UP000794436"/>
    </source>
</evidence>
<protein>
    <submittedName>
        <fullName evidence="3">Uncharacterized protein</fullName>
    </submittedName>
</protein>
<keyword evidence="4" id="KW-1185">Reference proteome</keyword>
<dbReference type="Proteomes" id="UP000794436">
    <property type="component" value="Unassembled WGS sequence"/>
</dbReference>
<name>A0A8K1FIL9_PYTOL</name>
<evidence type="ECO:0000256" key="1">
    <source>
        <dbReference type="SAM" id="MobiDB-lite"/>
    </source>
</evidence>
<feature type="compositionally biased region" description="Acidic residues" evidence="1">
    <location>
        <begin position="301"/>
        <end position="310"/>
    </location>
</feature>
<evidence type="ECO:0000256" key="2">
    <source>
        <dbReference type="SAM" id="Phobius"/>
    </source>
</evidence>
<feature type="compositionally biased region" description="Basic and acidic residues" evidence="1">
    <location>
        <begin position="289"/>
        <end position="300"/>
    </location>
</feature>
<comment type="caution">
    <text evidence="3">The sequence shown here is derived from an EMBL/GenBank/DDBJ whole genome shotgun (WGS) entry which is preliminary data.</text>
</comment>
<feature type="compositionally biased region" description="Basic and acidic residues" evidence="1">
    <location>
        <begin position="246"/>
        <end position="270"/>
    </location>
</feature>
<keyword evidence="2" id="KW-0812">Transmembrane</keyword>